<dbReference type="GO" id="GO:0008574">
    <property type="term" value="F:plus-end-directed microtubule motor activity"/>
    <property type="evidence" value="ECO:0007669"/>
    <property type="project" value="TreeGrafter"/>
</dbReference>
<dbReference type="Gene3D" id="3.40.850.10">
    <property type="entry name" value="Kinesin motor domain"/>
    <property type="match status" value="1"/>
</dbReference>
<feature type="coiled-coil region" evidence="14">
    <location>
        <begin position="586"/>
        <end position="620"/>
    </location>
</feature>
<evidence type="ECO:0000313" key="17">
    <source>
        <dbReference type="EMBL" id="PXF41455.1"/>
    </source>
</evidence>
<protein>
    <submittedName>
        <fullName evidence="17">Kinesin-like protein KIF11</fullName>
    </submittedName>
</protein>
<evidence type="ECO:0000256" key="5">
    <source>
        <dbReference type="ARBA" id="ARBA00022741"/>
    </source>
</evidence>
<evidence type="ECO:0000256" key="12">
    <source>
        <dbReference type="ARBA" id="ARBA00034704"/>
    </source>
</evidence>
<keyword evidence="10" id="KW-0206">Cytoskeleton</keyword>
<dbReference type="PRINTS" id="PR00380">
    <property type="entry name" value="KINESINHEAVY"/>
</dbReference>
<keyword evidence="3" id="KW-0132">Cell division</keyword>
<keyword evidence="5 13" id="KW-0547">Nucleotide-binding</keyword>
<evidence type="ECO:0000256" key="11">
    <source>
        <dbReference type="ARBA" id="ARBA00023306"/>
    </source>
</evidence>
<comment type="subcellular location">
    <subcellularLocation>
        <location evidence="1">Cytoplasm</location>
        <location evidence="1">Cytoskeleton</location>
    </subcellularLocation>
</comment>
<keyword evidence="4" id="KW-0493">Microtubule</keyword>
<dbReference type="Pfam" id="PF00225">
    <property type="entry name" value="Kinesin"/>
    <property type="match status" value="1"/>
</dbReference>
<comment type="caution">
    <text evidence="17">The sequence shown here is derived from an EMBL/GenBank/DDBJ whole genome shotgun (WGS) entry which is preliminary data.</text>
</comment>
<dbReference type="GO" id="GO:0007018">
    <property type="term" value="P:microtubule-based movement"/>
    <property type="evidence" value="ECO:0007669"/>
    <property type="project" value="InterPro"/>
</dbReference>
<dbReference type="InterPro" id="IPR047149">
    <property type="entry name" value="KIF11-like"/>
</dbReference>
<evidence type="ECO:0000256" key="15">
    <source>
        <dbReference type="SAM" id="MobiDB-lite"/>
    </source>
</evidence>
<accession>A0A2V3IH91</accession>
<gene>
    <name evidence="17" type="ORF">BWQ96_08836</name>
</gene>
<dbReference type="OrthoDB" id="3176171at2759"/>
<dbReference type="SUPFAM" id="SSF52540">
    <property type="entry name" value="P-loop containing nucleoside triphosphate hydrolases"/>
    <property type="match status" value="1"/>
</dbReference>
<evidence type="ECO:0000256" key="6">
    <source>
        <dbReference type="ARBA" id="ARBA00022776"/>
    </source>
</evidence>
<evidence type="ECO:0000256" key="9">
    <source>
        <dbReference type="ARBA" id="ARBA00023175"/>
    </source>
</evidence>
<feature type="region of interest" description="Disordered" evidence="15">
    <location>
        <begin position="1"/>
        <end position="25"/>
    </location>
</feature>
<dbReference type="InterPro" id="IPR027417">
    <property type="entry name" value="P-loop_NTPase"/>
</dbReference>
<evidence type="ECO:0000256" key="7">
    <source>
        <dbReference type="ARBA" id="ARBA00022840"/>
    </source>
</evidence>
<dbReference type="InterPro" id="IPR047241">
    <property type="entry name" value="KIF11-like_kin_motor_dom"/>
</dbReference>
<dbReference type="EMBL" id="NBIV01000216">
    <property type="protein sequence ID" value="PXF41455.1"/>
    <property type="molecule type" value="Genomic_DNA"/>
</dbReference>
<organism evidence="17 18">
    <name type="scientific">Gracilariopsis chorda</name>
    <dbReference type="NCBI Taxonomy" id="448386"/>
    <lineage>
        <taxon>Eukaryota</taxon>
        <taxon>Rhodophyta</taxon>
        <taxon>Florideophyceae</taxon>
        <taxon>Rhodymeniophycidae</taxon>
        <taxon>Gracilariales</taxon>
        <taxon>Gracilariaceae</taxon>
        <taxon>Gracilariopsis</taxon>
    </lineage>
</organism>
<evidence type="ECO:0000256" key="4">
    <source>
        <dbReference type="ARBA" id="ARBA00022701"/>
    </source>
</evidence>
<keyword evidence="9 13" id="KW-0505">Motor protein</keyword>
<keyword evidence="7 13" id="KW-0067">ATP-binding</keyword>
<keyword evidence="11" id="KW-0131">Cell cycle</keyword>
<feature type="coiled-coil region" evidence="14">
    <location>
        <begin position="390"/>
        <end position="482"/>
    </location>
</feature>
<dbReference type="GO" id="GO:0051301">
    <property type="term" value="P:cell division"/>
    <property type="evidence" value="ECO:0007669"/>
    <property type="project" value="UniProtKB-KW"/>
</dbReference>
<dbReference type="FunFam" id="3.40.850.10:FF:000051">
    <property type="entry name" value="Kinesin-like protein bimC"/>
    <property type="match status" value="1"/>
</dbReference>
<dbReference type="InterPro" id="IPR019821">
    <property type="entry name" value="Kinesin_motor_CS"/>
</dbReference>
<dbReference type="PROSITE" id="PS50067">
    <property type="entry name" value="KINESIN_MOTOR_2"/>
    <property type="match status" value="1"/>
</dbReference>
<keyword evidence="6" id="KW-0498">Mitosis</keyword>
<evidence type="ECO:0000256" key="3">
    <source>
        <dbReference type="ARBA" id="ARBA00022618"/>
    </source>
</evidence>
<dbReference type="GO" id="GO:0005876">
    <property type="term" value="C:spindle microtubule"/>
    <property type="evidence" value="ECO:0007669"/>
    <property type="project" value="TreeGrafter"/>
</dbReference>
<dbReference type="CDD" id="cd01364">
    <property type="entry name" value="KISc_BimC_Eg5"/>
    <property type="match status" value="1"/>
</dbReference>
<evidence type="ECO:0000313" key="18">
    <source>
        <dbReference type="Proteomes" id="UP000247409"/>
    </source>
</evidence>
<dbReference type="GO" id="GO:0090307">
    <property type="term" value="P:mitotic spindle assembly"/>
    <property type="evidence" value="ECO:0007669"/>
    <property type="project" value="TreeGrafter"/>
</dbReference>
<evidence type="ECO:0000256" key="10">
    <source>
        <dbReference type="ARBA" id="ARBA00023212"/>
    </source>
</evidence>
<evidence type="ECO:0000256" key="8">
    <source>
        <dbReference type="ARBA" id="ARBA00023054"/>
    </source>
</evidence>
<sequence>MSSSLSPGGYVRQGQRGAHPPRSVNVQVAVRCRPLNDREKSQGERSILQCDPIRKEVILSASGLQRKTSALPGISSGKKTFTYDHVFGMDATQADVFERVVEPIVDEVLEGYNCTVFAYGQTGTGKTHTMEGRRDADMVAIAQRRLAENAGIIPRSVKQIFDHLRSLTDEHSVRVSHLELYNEQLSDLLGPDHDPGDLLRVYEDPQKGTFVQGLEDVVVRSEDEIFAVLDRSAAKRKTAETLMNKYSSRSHSIFSITIHIKQSTPEGADLLKVGKLNLVDLAGSENVGRSGAVRGRAREAGNINQSLLTLGRVITALVDRHPHVPYRDSKLTRLLQESLGGRNKTCVIATVTPGSSSVEETASTLDYAYRAKSIKNRPTVNQMIAKHVLLKEYTEEISRLKRELNATREKNGVYLPPDEFEKLQNLARQQREEINSLETRSEEYEKRLGSLKDKLANTQDALQTNQDQLKETQTSLHNITNELVITKDTLAQTIQQRNEYSFLTRSHVATEERLYDQGRLLQKEVSVCVSEADALHTRVEVMSQLEKENQSSLTSLKKSVAEQVSEVSETLRQFTGRQFKSMDESRNKMEDVANCLNDRLSGIENEVDHLLQLLKKEDDEHAASVLTREASLQKEYDEHVGQVTKNMSSHSSKLLATKKVIEGTCHRVSESVSAIAGYVSEMKASVERHSSAQVSELNRLAKEQHDMLQQLGSIISESLETQSSAVEKLQSAQQRDSEMEQKALHALKDDILANITLTMNELIGARSERITNRNLEMKTAVGDICGQFDSIRTTLQNHQESHAKHMAEAQEAMKSKIHFAEREVDELSKSHAQSVDSMSKSVAEVLFNTEEVATSLDAVTKETNAILHETRNSVLSFREQNLEQRKQHTDTRDASVQESRQGMLLANAKVADKASKAVESLGSELKGITDEAGLLKSEISEKVMNGIQSEVEAYNILCDDNASKAPKRREWPKPVVLARTPNHEELLAEFRTTTKSPEVPIDNICRDVALNQDIMTCNKALFDSGSRDTSENGESRRSSASYTSRYESGEATETSTDDVNHVQGVETSSEKGSVSEIGEDETADSVILIDTTNRRESRRRKRNLDQVSRKRPTGIPLPRGRSHARKLGGM</sequence>
<dbReference type="GO" id="GO:0072686">
    <property type="term" value="C:mitotic spindle"/>
    <property type="evidence" value="ECO:0007669"/>
    <property type="project" value="TreeGrafter"/>
</dbReference>
<keyword evidence="18" id="KW-1185">Reference proteome</keyword>
<dbReference type="AlphaFoldDB" id="A0A2V3IH91"/>
<keyword evidence="2" id="KW-0963">Cytoplasm</keyword>
<evidence type="ECO:0000256" key="13">
    <source>
        <dbReference type="PROSITE-ProRule" id="PRU00283"/>
    </source>
</evidence>
<feature type="binding site" evidence="13">
    <location>
        <begin position="120"/>
        <end position="127"/>
    </location>
    <ligand>
        <name>ATP</name>
        <dbReference type="ChEBI" id="CHEBI:30616"/>
    </ligand>
</feature>
<dbReference type="PANTHER" id="PTHR47970:SF12">
    <property type="entry name" value="KINESIN FAMILY MEMBER 11"/>
    <property type="match status" value="1"/>
</dbReference>
<dbReference type="PANTHER" id="PTHR47970">
    <property type="entry name" value="KINESIN-LIKE PROTEIN KIF11"/>
    <property type="match status" value="1"/>
</dbReference>
<dbReference type="InterPro" id="IPR001752">
    <property type="entry name" value="Kinesin_motor_dom"/>
</dbReference>
<feature type="domain" description="Kinesin motor" evidence="16">
    <location>
        <begin position="25"/>
        <end position="374"/>
    </location>
</feature>
<feature type="compositionally biased region" description="Basic residues" evidence="15">
    <location>
        <begin position="1120"/>
        <end position="1130"/>
    </location>
</feature>
<feature type="compositionally biased region" description="Basic and acidic residues" evidence="15">
    <location>
        <begin position="1025"/>
        <end position="1037"/>
    </location>
</feature>
<evidence type="ECO:0000256" key="1">
    <source>
        <dbReference type="ARBA" id="ARBA00004245"/>
    </source>
</evidence>
<dbReference type="STRING" id="448386.A0A2V3IH91"/>
<reference evidence="17 18" key="1">
    <citation type="journal article" date="2018" name="Mol. Biol. Evol.">
        <title>Analysis of the draft genome of the red seaweed Gracilariopsis chorda provides insights into genome size evolution in Rhodophyta.</title>
        <authorList>
            <person name="Lee J."/>
            <person name="Yang E.C."/>
            <person name="Graf L."/>
            <person name="Yang J.H."/>
            <person name="Qiu H."/>
            <person name="Zel Zion U."/>
            <person name="Chan C.X."/>
            <person name="Stephens T.G."/>
            <person name="Weber A.P.M."/>
            <person name="Boo G.H."/>
            <person name="Boo S.M."/>
            <person name="Kim K.M."/>
            <person name="Shin Y."/>
            <person name="Jung M."/>
            <person name="Lee S.J."/>
            <person name="Yim H.S."/>
            <person name="Lee J.H."/>
            <person name="Bhattacharya D."/>
            <person name="Yoon H.S."/>
        </authorList>
    </citation>
    <scope>NUCLEOTIDE SEQUENCE [LARGE SCALE GENOMIC DNA]</scope>
    <source>
        <strain evidence="17 18">SKKU-2015</strain>
        <tissue evidence="17">Whole body</tissue>
    </source>
</reference>
<dbReference type="InterPro" id="IPR036961">
    <property type="entry name" value="Kinesin_motor_dom_sf"/>
</dbReference>
<name>A0A2V3IH91_9FLOR</name>
<dbReference type="SMART" id="SM00129">
    <property type="entry name" value="KISc"/>
    <property type="match status" value="1"/>
</dbReference>
<comment type="similarity">
    <text evidence="12">Belongs to the TRAFAC class myosin-kinesin ATPase superfamily. Kinesin family. KIN-5/BimC subfamily.</text>
</comment>
<feature type="region of interest" description="Disordered" evidence="15">
    <location>
        <begin position="1022"/>
        <end position="1130"/>
    </location>
</feature>
<evidence type="ECO:0000256" key="14">
    <source>
        <dbReference type="SAM" id="Coils"/>
    </source>
</evidence>
<dbReference type="PROSITE" id="PS00411">
    <property type="entry name" value="KINESIN_MOTOR_1"/>
    <property type="match status" value="1"/>
</dbReference>
<dbReference type="GO" id="GO:0005524">
    <property type="term" value="F:ATP binding"/>
    <property type="evidence" value="ECO:0007669"/>
    <property type="project" value="UniProtKB-UniRule"/>
</dbReference>
<keyword evidence="8 14" id="KW-0175">Coiled coil</keyword>
<dbReference type="Proteomes" id="UP000247409">
    <property type="component" value="Unassembled WGS sequence"/>
</dbReference>
<proteinExistence type="inferred from homology"/>
<dbReference type="GO" id="GO:0008017">
    <property type="term" value="F:microtubule binding"/>
    <property type="evidence" value="ECO:0007669"/>
    <property type="project" value="InterPro"/>
</dbReference>
<evidence type="ECO:0000256" key="2">
    <source>
        <dbReference type="ARBA" id="ARBA00022490"/>
    </source>
</evidence>
<dbReference type="GO" id="GO:0051231">
    <property type="term" value="P:spindle elongation"/>
    <property type="evidence" value="ECO:0007669"/>
    <property type="project" value="TreeGrafter"/>
</dbReference>
<evidence type="ECO:0000259" key="16">
    <source>
        <dbReference type="PROSITE" id="PS50067"/>
    </source>
</evidence>